<sequence length="74" mass="8301">MNIGLNSSVDSVIRYSTRSHGHVRVTLSFHLFMHSSLFLRTAISMSGGVSCHESWERIGVRREQAERVLADEGV</sequence>
<evidence type="ECO:0000313" key="1">
    <source>
        <dbReference type="EMBL" id="KAF8435715.1"/>
    </source>
</evidence>
<proteinExistence type="predicted"/>
<comment type="caution">
    <text evidence="1">The sequence shown here is derived from an EMBL/GenBank/DDBJ whole genome shotgun (WGS) entry which is preliminary data.</text>
</comment>
<organism evidence="1 2">
    <name type="scientific">Boletus edulis BED1</name>
    <dbReference type="NCBI Taxonomy" id="1328754"/>
    <lineage>
        <taxon>Eukaryota</taxon>
        <taxon>Fungi</taxon>
        <taxon>Dikarya</taxon>
        <taxon>Basidiomycota</taxon>
        <taxon>Agaricomycotina</taxon>
        <taxon>Agaricomycetes</taxon>
        <taxon>Agaricomycetidae</taxon>
        <taxon>Boletales</taxon>
        <taxon>Boletineae</taxon>
        <taxon>Boletaceae</taxon>
        <taxon>Boletoideae</taxon>
        <taxon>Boletus</taxon>
    </lineage>
</organism>
<reference evidence="1" key="1">
    <citation type="submission" date="2019-10" db="EMBL/GenBank/DDBJ databases">
        <authorList>
            <consortium name="DOE Joint Genome Institute"/>
            <person name="Kuo A."/>
            <person name="Miyauchi S."/>
            <person name="Kiss E."/>
            <person name="Drula E."/>
            <person name="Kohler A."/>
            <person name="Sanchez-Garcia M."/>
            <person name="Andreopoulos B."/>
            <person name="Barry K.W."/>
            <person name="Bonito G."/>
            <person name="Buee M."/>
            <person name="Carver A."/>
            <person name="Chen C."/>
            <person name="Cichocki N."/>
            <person name="Clum A."/>
            <person name="Culley D."/>
            <person name="Crous P.W."/>
            <person name="Fauchery L."/>
            <person name="Girlanda M."/>
            <person name="Hayes R."/>
            <person name="Keri Z."/>
            <person name="LaButti K."/>
            <person name="Lipzen A."/>
            <person name="Lombard V."/>
            <person name="Magnuson J."/>
            <person name="Maillard F."/>
            <person name="Morin E."/>
            <person name="Murat C."/>
            <person name="Nolan M."/>
            <person name="Ohm R."/>
            <person name="Pangilinan J."/>
            <person name="Pereira M."/>
            <person name="Perotto S."/>
            <person name="Peter M."/>
            <person name="Riley R."/>
            <person name="Sitrit Y."/>
            <person name="Stielow B."/>
            <person name="Szollosi G."/>
            <person name="Zifcakova L."/>
            <person name="Stursova M."/>
            <person name="Spatafora J.W."/>
            <person name="Tedersoo L."/>
            <person name="Vaario L.-M."/>
            <person name="Yamada A."/>
            <person name="Yan M."/>
            <person name="Wang P."/>
            <person name="Xu J."/>
            <person name="Bruns T."/>
            <person name="Baldrian P."/>
            <person name="Vilgalys R."/>
            <person name="Henrissat B."/>
            <person name="Grigoriev I.V."/>
            <person name="Hibbett D."/>
            <person name="Nagy L.G."/>
            <person name="Martin F.M."/>
        </authorList>
    </citation>
    <scope>NUCLEOTIDE SEQUENCE</scope>
    <source>
        <strain evidence="1">BED1</strain>
    </source>
</reference>
<reference evidence="1" key="2">
    <citation type="journal article" date="2020" name="Nat. Commun.">
        <title>Large-scale genome sequencing of mycorrhizal fungi provides insights into the early evolution of symbiotic traits.</title>
        <authorList>
            <person name="Miyauchi S."/>
            <person name="Kiss E."/>
            <person name="Kuo A."/>
            <person name="Drula E."/>
            <person name="Kohler A."/>
            <person name="Sanchez-Garcia M."/>
            <person name="Morin E."/>
            <person name="Andreopoulos B."/>
            <person name="Barry K.W."/>
            <person name="Bonito G."/>
            <person name="Buee M."/>
            <person name="Carver A."/>
            <person name="Chen C."/>
            <person name="Cichocki N."/>
            <person name="Clum A."/>
            <person name="Culley D."/>
            <person name="Crous P.W."/>
            <person name="Fauchery L."/>
            <person name="Girlanda M."/>
            <person name="Hayes R.D."/>
            <person name="Keri Z."/>
            <person name="LaButti K."/>
            <person name="Lipzen A."/>
            <person name="Lombard V."/>
            <person name="Magnuson J."/>
            <person name="Maillard F."/>
            <person name="Murat C."/>
            <person name="Nolan M."/>
            <person name="Ohm R.A."/>
            <person name="Pangilinan J."/>
            <person name="Pereira M.F."/>
            <person name="Perotto S."/>
            <person name="Peter M."/>
            <person name="Pfister S."/>
            <person name="Riley R."/>
            <person name="Sitrit Y."/>
            <person name="Stielow J.B."/>
            <person name="Szollosi G."/>
            <person name="Zifcakova L."/>
            <person name="Stursova M."/>
            <person name="Spatafora J.W."/>
            <person name="Tedersoo L."/>
            <person name="Vaario L.M."/>
            <person name="Yamada A."/>
            <person name="Yan M."/>
            <person name="Wang P."/>
            <person name="Xu J."/>
            <person name="Bruns T."/>
            <person name="Baldrian P."/>
            <person name="Vilgalys R."/>
            <person name="Dunand C."/>
            <person name="Henrissat B."/>
            <person name="Grigoriev I.V."/>
            <person name="Hibbett D."/>
            <person name="Nagy L.G."/>
            <person name="Martin F.M."/>
        </authorList>
    </citation>
    <scope>NUCLEOTIDE SEQUENCE</scope>
    <source>
        <strain evidence="1">BED1</strain>
    </source>
</reference>
<feature type="non-terminal residue" evidence="1">
    <location>
        <position position="1"/>
    </location>
</feature>
<gene>
    <name evidence="1" type="ORF">L210DRAFT_3632253</name>
</gene>
<protein>
    <submittedName>
        <fullName evidence="1">Uncharacterized protein</fullName>
    </submittedName>
</protein>
<keyword evidence="2" id="KW-1185">Reference proteome</keyword>
<accession>A0AAD4GBR6</accession>
<name>A0AAD4GBR6_BOLED</name>
<dbReference type="AlphaFoldDB" id="A0AAD4GBR6"/>
<dbReference type="Proteomes" id="UP001194468">
    <property type="component" value="Unassembled WGS sequence"/>
</dbReference>
<dbReference type="EMBL" id="WHUW01000024">
    <property type="protein sequence ID" value="KAF8435715.1"/>
    <property type="molecule type" value="Genomic_DNA"/>
</dbReference>
<evidence type="ECO:0000313" key="2">
    <source>
        <dbReference type="Proteomes" id="UP001194468"/>
    </source>
</evidence>